<keyword evidence="2" id="KW-1185">Reference proteome</keyword>
<gene>
    <name evidence="1" type="ORF">PYW08_000612</name>
</gene>
<accession>A0ACC2RCX2</accession>
<comment type="caution">
    <text evidence="1">The sequence shown here is derived from an EMBL/GenBank/DDBJ whole genome shotgun (WGS) entry which is preliminary data.</text>
</comment>
<reference evidence="1" key="1">
    <citation type="submission" date="2023-03" db="EMBL/GenBank/DDBJ databases">
        <title>Chromosome-level genomes of two armyworms, Mythimna separata and Mythimna loreyi, provide insights into the biosynthesis and reception of sex pheromones.</title>
        <authorList>
            <person name="Zhao H."/>
        </authorList>
    </citation>
    <scope>NUCLEOTIDE SEQUENCE</scope>
    <source>
        <strain evidence="1">BeijingLab</strain>
    </source>
</reference>
<dbReference type="Proteomes" id="UP001231649">
    <property type="component" value="Chromosome 1"/>
</dbReference>
<evidence type="ECO:0000313" key="1">
    <source>
        <dbReference type="EMBL" id="KAJ8738017.1"/>
    </source>
</evidence>
<dbReference type="EMBL" id="CM056777">
    <property type="protein sequence ID" value="KAJ8738017.1"/>
    <property type="molecule type" value="Genomic_DNA"/>
</dbReference>
<proteinExistence type="predicted"/>
<evidence type="ECO:0000313" key="2">
    <source>
        <dbReference type="Proteomes" id="UP001231649"/>
    </source>
</evidence>
<organism evidence="1 2">
    <name type="scientific">Mythimna loreyi</name>
    <dbReference type="NCBI Taxonomy" id="667449"/>
    <lineage>
        <taxon>Eukaryota</taxon>
        <taxon>Metazoa</taxon>
        <taxon>Ecdysozoa</taxon>
        <taxon>Arthropoda</taxon>
        <taxon>Hexapoda</taxon>
        <taxon>Insecta</taxon>
        <taxon>Pterygota</taxon>
        <taxon>Neoptera</taxon>
        <taxon>Endopterygota</taxon>
        <taxon>Lepidoptera</taxon>
        <taxon>Glossata</taxon>
        <taxon>Ditrysia</taxon>
        <taxon>Noctuoidea</taxon>
        <taxon>Noctuidae</taxon>
        <taxon>Noctuinae</taxon>
        <taxon>Hadenini</taxon>
        <taxon>Mythimna</taxon>
    </lineage>
</organism>
<name>A0ACC2RCX2_9NEOP</name>
<sequence>MMIIIFNGLFIFLWLVRYLHATRSKNPYIYFAPNDALILPEDYEPDIYQPTLTTEILPGKDFTDDTEVATVPSETKDENEIDYENRFVGKSSFGSFRHSPIKEKYKVLTEALTEAIDEYVSEQWPLVVPLEVTSSSTEHLTTLSVDYPFSSSIMKTWRSYFPTRQQKEYGRKIIYSPTRPPKINKFGETTRDTQHQQTYRVVYFLTKPTRINKVGKHDKIKYQDTTRVPYVLQYTDNGNTYYSDLQEFEKSTPKKNIPYKKPYSIQSSDYEILYYNTRIPYKNPSFAKMKEFRKPNSTKKTYHEKEPASELLLDLRKTHPTIKTSQTIKKSQMDELIKQNFSRKNNFREFGVRTKYFDSESAYPKETTKEIKYLRRTSPVESIHTRKSSAEVDGSKKLFFTRNENKNSGRERFDYQQTYLMENTSLDIPHSIAMDENSTIYFTTDENNELATEMSRYKVYPTKTTLFRAYTEHPYSKEIDKFRRIFFTRNENKESVSKFFDYKRLYATENTTYEKPHSYENSSVWIHPYRRIFFTKSVNKGPATELSSYVESFSTENIIFRTSNEKPYSKEIDEFRRQFFPRNENKGSVFELFDYERTNPTENTTYEKSHSLKMDPFRRIFFTKSVNRGPATELSSYVKKISTEKVTFRKSHEKTSKDKNNELATEMSHYKTYPTKTTLFRAYTEHPYSKEIDEFRRQFFTRNGNKESVTKLVDYERTYPTENTTYENPYSFKMDPYRRIFFTKSVNRGPATELSSYVKKFSTEKVTFRKSHEKPLKDKNNELGIEMSHYKTYPTKTTLFRAYTEHPYSKEIDEFRRQFFTKNGNEESMSKFFDYERTYPTENTTYEDPYSFKMDPYRRIFFTKSFNKGPTTELSSYVESFSTANIIFRTSNEKPYSKEIDEFRRHFFTRNENEESETKLFDYERTYPTENTTNEDPHFFKMDPYRRSFLTKNVNKDPATEISNIEGSLPTKRMPFITSNKKPYSKGRDDFQKLYFIKEAIPKIVTENTSYEKPSSLPTYLPRLYFTKTKTKEHVSTASFFVNNYEGTYPTKTVSFSKEIDDFRKLFFGKYFNTDPWNKKYDYGQTYPTPNKKPYSISFFTEKTNKEFVTEMPRYEGTSLKKNKPFRTYATKSTFHRKRYSLEAKDFRKLKESASENEHYTKHNSFDMDEFRKLMELYTVIPYKKRKNAVRKGYPVKTDNKQNFVPKQRFKLKKKSKYNDVCYQCGINGHGVKDVSTSECYKAFDDPSTGRYLIKKYRMHCQGETYIGGCSKRFLDISDTFNERACRHIPPLLGHSYASERFARLELVLQSMKNGCTASPAASLVPFNRAISLFTRFHVCVCNTRLCNNSSMKSETPSILCSLFFVHIYISNKYLFT</sequence>
<protein>
    <submittedName>
        <fullName evidence="1">Uncharacterized protein</fullName>
    </submittedName>
</protein>